<keyword evidence="2" id="KW-1185">Reference proteome</keyword>
<protein>
    <submittedName>
        <fullName evidence="1">Uncharacterized protein</fullName>
    </submittedName>
</protein>
<reference evidence="1 2" key="1">
    <citation type="submission" date="2016-03" db="EMBL/GenBank/DDBJ databases">
        <title>Characterization of pf16 and phiPMW: Two novel phages infecting Pseudomonas putida PpG1.</title>
        <authorList>
            <person name="Magill D.J."/>
            <person name="Krylov V.N."/>
            <person name="Allen C.C.R."/>
            <person name="McGrath J.W."/>
            <person name="Quinn J.P."/>
            <person name="Kulakov L.A."/>
        </authorList>
    </citation>
    <scope>NUCLEOTIDE SEQUENCE [LARGE SCALE GENOMIC DNA]</scope>
</reference>
<name>A0A1S5R1Q9_9CAUD</name>
<evidence type="ECO:0000313" key="1">
    <source>
        <dbReference type="EMBL" id="ANA49308.1"/>
    </source>
</evidence>
<sequence>MSLDIPKGMNIHSAATYARDYAAKQRANYVTIVFNDINLTVYATSNPDDIALIYYLESEVRRLKR</sequence>
<dbReference type="EMBL" id="KU862660">
    <property type="protein sequence ID" value="ANA49308.1"/>
    <property type="molecule type" value="Genomic_DNA"/>
</dbReference>
<accession>A0A1S5R1Q9</accession>
<organism evidence="1 2">
    <name type="scientific">Pseudomonas phage phiPMW</name>
    <dbReference type="NCBI Taxonomy" id="1815582"/>
    <lineage>
        <taxon>Viruses</taxon>
        <taxon>Duplodnaviria</taxon>
        <taxon>Heunggongvirae</taxon>
        <taxon>Uroviricota</taxon>
        <taxon>Caudoviricetes</taxon>
        <taxon>Plaisancevirus</taxon>
        <taxon>Plaisancevirus PMW</taxon>
    </lineage>
</organism>
<proteinExistence type="predicted"/>
<dbReference type="Proteomes" id="UP000223738">
    <property type="component" value="Segment"/>
</dbReference>
<evidence type="ECO:0000313" key="2">
    <source>
        <dbReference type="Proteomes" id="UP000223738"/>
    </source>
</evidence>
<gene>
    <name evidence="1" type="ORF">PMW_183</name>
</gene>